<organism evidence="1 2">
    <name type="scientific">Flavimaribacter sediminis</name>
    <dbReference type="NCBI Taxonomy" id="2865987"/>
    <lineage>
        <taxon>Bacteria</taxon>
        <taxon>Pseudomonadati</taxon>
        <taxon>Pseudomonadota</taxon>
        <taxon>Alphaproteobacteria</taxon>
        <taxon>Hyphomicrobiales</taxon>
        <taxon>Rhizobiaceae</taxon>
        <taxon>Flavimaribacter</taxon>
    </lineage>
</organism>
<keyword evidence="2" id="KW-1185">Reference proteome</keyword>
<evidence type="ECO:0000313" key="2">
    <source>
        <dbReference type="Proteomes" id="UP001196509"/>
    </source>
</evidence>
<evidence type="ECO:0000313" key="1">
    <source>
        <dbReference type="EMBL" id="MBW8635606.1"/>
    </source>
</evidence>
<name>A0AAE2ZG71_9HYPH</name>
<accession>A0AAE2ZG71</accession>
<protein>
    <submittedName>
        <fullName evidence="1">Uncharacterized protein</fullName>
    </submittedName>
</protein>
<gene>
    <name evidence="1" type="ORF">K1W69_00285</name>
</gene>
<sequence>MIDKISHNASQWLLHTTMLTAFLLTAMPAVQTTAQTMSEDKTETIVGSEVKEKSPADIRSVDTVIAAIGQAGDAAEKILLLVNVESFDIQFLGEPETIDGYKQIETAIADNESAVADMRHAMKGSAVFYNALDSHAVDIDKVVAAQITEDGAVTVYLLASK</sequence>
<reference evidence="1" key="1">
    <citation type="submission" date="2021-08" db="EMBL/GenBank/DDBJ databases">
        <title>Hoeflea bacterium WL0058 sp. nov., isolated from the sediment.</title>
        <authorList>
            <person name="Wang L."/>
            <person name="Zhang D."/>
        </authorList>
    </citation>
    <scope>NUCLEOTIDE SEQUENCE</scope>
    <source>
        <strain evidence="1">WL0058</strain>
    </source>
</reference>
<proteinExistence type="predicted"/>
<dbReference type="AlphaFoldDB" id="A0AAE2ZG71"/>
<dbReference type="Proteomes" id="UP001196509">
    <property type="component" value="Unassembled WGS sequence"/>
</dbReference>
<comment type="caution">
    <text evidence="1">The sequence shown here is derived from an EMBL/GenBank/DDBJ whole genome shotgun (WGS) entry which is preliminary data.</text>
</comment>
<dbReference type="EMBL" id="JAICBX010000001">
    <property type="protein sequence ID" value="MBW8635606.1"/>
    <property type="molecule type" value="Genomic_DNA"/>
</dbReference>